<dbReference type="InterPro" id="IPR010281">
    <property type="entry name" value="DUF885"/>
</dbReference>
<sequence>MSQHDGSEPDPQTPRRIADNYVRQLAVLDPSLAVRIGSDSEEGGLPDLSPEGLAAVGELARRTLTALETVDGDGGGVSAAGAERRCADLLRERLTTELALREAGEDLRTVGIFNMYTLTSPISSPIMGLRDMFTQMSTDTADQWQVVGRRMERVPLALRQYRSTLAEGIGRGLLAGPTSVAAVIDGLGAMLSGGGGAGWFGDFVAAAPEPERARLDSSAAEAASAMAEMRDWLTRTYAPAAAGHPDTVGRERYQRFARQWCGSDLDLDEAYSWAWDQFRDLWKRMQTAAGAVRPGSAPLDTMAWLDEHGEAYDVPDEILGYLQNLTDQAIAKLQGTYFDLPEPLLRVQAMIAPAGSMAAPYYSPPTLDFSRPGRTWLPTRGRTRFPVWSMIGLWYHESVPGHHMQLGLWTYLAEQLSVYQGTMGFVAGNMEGWALYAEHLMDELGYLTDPAAQLGFLNAQMQRIQRVIIDIGLHVGRDFPADSPFAAGEQMSMHSAREFYGRYCGWPADQLDNEMVRYLSLPGQAICYKLGERVWLAGREAAKKAHGEAFDLKDWHMAALSQGSLGLDALATELAGL</sequence>
<gene>
    <name evidence="1" type="ORF">KGQ19_05910</name>
</gene>
<reference evidence="1 2" key="1">
    <citation type="submission" date="2020-02" db="EMBL/GenBank/DDBJ databases">
        <title>Acidophilic actinobacteria isolated from forest soil.</title>
        <authorList>
            <person name="Golinska P."/>
        </authorList>
    </citation>
    <scope>NUCLEOTIDE SEQUENCE [LARGE SCALE GENOMIC DNA]</scope>
    <source>
        <strain evidence="1 2">NL8</strain>
    </source>
</reference>
<accession>A0ABS5KJS2</accession>
<evidence type="ECO:0000313" key="2">
    <source>
        <dbReference type="Proteomes" id="UP000730482"/>
    </source>
</evidence>
<dbReference type="Proteomes" id="UP000730482">
    <property type="component" value="Unassembled WGS sequence"/>
</dbReference>
<organism evidence="1 2">
    <name type="scientific">Catenulispora pinistramenti</name>
    <dbReference type="NCBI Taxonomy" id="2705254"/>
    <lineage>
        <taxon>Bacteria</taxon>
        <taxon>Bacillati</taxon>
        <taxon>Actinomycetota</taxon>
        <taxon>Actinomycetes</taxon>
        <taxon>Catenulisporales</taxon>
        <taxon>Catenulisporaceae</taxon>
        <taxon>Catenulispora</taxon>
    </lineage>
</organism>
<comment type="caution">
    <text evidence="1">The sequence shown here is derived from an EMBL/GenBank/DDBJ whole genome shotgun (WGS) entry which is preliminary data.</text>
</comment>
<dbReference type="PANTHER" id="PTHR33361">
    <property type="entry name" value="GLR0591 PROTEIN"/>
    <property type="match status" value="1"/>
</dbReference>
<dbReference type="EMBL" id="JAAFYZ010000013">
    <property type="protein sequence ID" value="MBS2546397.1"/>
    <property type="molecule type" value="Genomic_DNA"/>
</dbReference>
<name>A0ABS5KJS2_9ACTN</name>
<keyword evidence="2" id="KW-1185">Reference proteome</keyword>
<dbReference type="Pfam" id="PF05960">
    <property type="entry name" value="DUF885"/>
    <property type="match status" value="1"/>
</dbReference>
<dbReference type="PANTHER" id="PTHR33361:SF2">
    <property type="entry name" value="DUF885 DOMAIN-CONTAINING PROTEIN"/>
    <property type="match status" value="1"/>
</dbReference>
<protein>
    <submittedName>
        <fullName evidence="1">DUF885 domain-containing protein</fullName>
    </submittedName>
</protein>
<dbReference type="RefSeq" id="WP_212008046.1">
    <property type="nucleotide sequence ID" value="NZ_JAAFYZ010000013.1"/>
</dbReference>
<evidence type="ECO:0000313" key="1">
    <source>
        <dbReference type="EMBL" id="MBS2546397.1"/>
    </source>
</evidence>
<proteinExistence type="predicted"/>